<sequence>MIPKTSVQFYNNLGILTVLNISHHDVLIEEGKCVARGIPSGQSVTEVPMQSTTPTEIELQRLNEILEEYKDCFAATNAELGNTNVEIKVRLTNSTPVIYRPYPLSFYEREIVRKIVKDLLENDIIELLVPNTRAQLDRPSQTLHLDHLGPFSESPNGNVYCEKYKFFIRHPMPKTPY</sequence>
<name>V5GHS5_ANOGL</name>
<organism evidence="1">
    <name type="scientific">Anoplophora glabripennis</name>
    <name type="common">Asian longhorn beetle</name>
    <name type="synonym">Anoplophora nobilis</name>
    <dbReference type="NCBI Taxonomy" id="217634"/>
    <lineage>
        <taxon>Eukaryota</taxon>
        <taxon>Metazoa</taxon>
        <taxon>Ecdysozoa</taxon>
        <taxon>Arthropoda</taxon>
        <taxon>Hexapoda</taxon>
        <taxon>Insecta</taxon>
        <taxon>Pterygota</taxon>
        <taxon>Neoptera</taxon>
        <taxon>Endopterygota</taxon>
        <taxon>Coleoptera</taxon>
        <taxon>Polyphaga</taxon>
        <taxon>Cucujiformia</taxon>
        <taxon>Chrysomeloidea</taxon>
        <taxon>Cerambycidae</taxon>
        <taxon>Lamiinae</taxon>
        <taxon>Lamiini</taxon>
        <taxon>Anoplophora</taxon>
    </lineage>
</organism>
<dbReference type="InterPro" id="IPR043502">
    <property type="entry name" value="DNA/RNA_pol_sf"/>
</dbReference>
<evidence type="ECO:0000313" key="1">
    <source>
        <dbReference type="EMBL" id="JAB63584.1"/>
    </source>
</evidence>
<reference evidence="1" key="1">
    <citation type="submission" date="2013-07" db="EMBL/GenBank/DDBJ databases">
        <title>Midgut Transcriptome Profiling of Anoplphora glabripennis, a Lignocellulose Degrading, Wood-Boring Cerambycid.</title>
        <authorList>
            <person name="Scully E.D."/>
            <person name="Hoover K."/>
            <person name="Carlson J.E."/>
            <person name="Tien M."/>
            <person name="Geib S.M."/>
        </authorList>
    </citation>
    <scope>NUCLEOTIDE SEQUENCE</scope>
</reference>
<accession>V5GHS5</accession>
<proteinExistence type="predicted"/>
<dbReference type="SUPFAM" id="SSF56672">
    <property type="entry name" value="DNA/RNA polymerases"/>
    <property type="match status" value="1"/>
</dbReference>
<protein>
    <submittedName>
        <fullName evidence="1">Uncharacterized protein</fullName>
    </submittedName>
</protein>
<dbReference type="GO" id="GO:0071897">
    <property type="term" value="P:DNA biosynthetic process"/>
    <property type="evidence" value="ECO:0007669"/>
    <property type="project" value="UniProtKB-ARBA"/>
</dbReference>
<dbReference type="AlphaFoldDB" id="V5GHS5"/>
<dbReference type="EMBL" id="GALX01004882">
    <property type="protein sequence ID" value="JAB63584.1"/>
    <property type="molecule type" value="Transcribed_RNA"/>
</dbReference>